<protein>
    <submittedName>
        <fullName evidence="1">Uncharacterized protein</fullName>
    </submittedName>
</protein>
<comment type="caution">
    <text evidence="1">The sequence shown here is derived from an EMBL/GenBank/DDBJ whole genome shotgun (WGS) entry which is preliminary data.</text>
</comment>
<evidence type="ECO:0000313" key="2">
    <source>
        <dbReference type="Proteomes" id="UP000230405"/>
    </source>
</evidence>
<dbReference type="Proteomes" id="UP000230405">
    <property type="component" value="Unassembled WGS sequence"/>
</dbReference>
<evidence type="ECO:0000313" key="1">
    <source>
        <dbReference type="EMBL" id="PIZ99571.1"/>
    </source>
</evidence>
<gene>
    <name evidence="1" type="ORF">COX77_01115</name>
</gene>
<sequence length="115" mass="12837">MKFMIVTGNAAWGLEIANNLAMKLGFTEAIVETHEHALGKFLNFKPTHMLVGEYEAFPNASQSAVFGPPLKTWEDIINAALSGQIIRRCGFCDLKEPDFIRLPFGEEDFKASFNL</sequence>
<proteinExistence type="predicted"/>
<organism evidence="1 2">
    <name type="scientific">Candidatus Komeilibacteria bacterium CG_4_10_14_0_2_um_filter_37_10</name>
    <dbReference type="NCBI Taxonomy" id="1974470"/>
    <lineage>
        <taxon>Bacteria</taxon>
        <taxon>Candidatus Komeiliibacteriota</taxon>
    </lineage>
</organism>
<accession>A0A2M7VFX4</accession>
<dbReference type="EMBL" id="PFPO01000021">
    <property type="protein sequence ID" value="PIZ99571.1"/>
    <property type="molecule type" value="Genomic_DNA"/>
</dbReference>
<reference evidence="2" key="1">
    <citation type="submission" date="2017-09" db="EMBL/GenBank/DDBJ databases">
        <title>Depth-based differentiation of microbial function through sediment-hosted aquifers and enrichment of novel symbionts in the deep terrestrial subsurface.</title>
        <authorList>
            <person name="Probst A.J."/>
            <person name="Ladd B."/>
            <person name="Jarett J.K."/>
            <person name="Geller-Mcgrath D.E."/>
            <person name="Sieber C.M.K."/>
            <person name="Emerson J.B."/>
            <person name="Anantharaman K."/>
            <person name="Thomas B.C."/>
            <person name="Malmstrom R."/>
            <person name="Stieglmeier M."/>
            <person name="Klingl A."/>
            <person name="Woyke T."/>
            <person name="Ryan C.M."/>
            <person name="Banfield J.F."/>
        </authorList>
    </citation>
    <scope>NUCLEOTIDE SEQUENCE [LARGE SCALE GENOMIC DNA]</scope>
</reference>
<name>A0A2M7VFX4_9BACT</name>
<dbReference type="AlphaFoldDB" id="A0A2M7VFX4"/>